<gene>
    <name evidence="4" type="ORF">JMA39_18630</name>
</gene>
<accession>A0ABS1T2U6</accession>
<dbReference type="EMBL" id="JAESVD010000013">
    <property type="protein sequence ID" value="MBL4915117.1"/>
    <property type="molecule type" value="Genomic_DNA"/>
</dbReference>
<evidence type="ECO:0000256" key="1">
    <source>
        <dbReference type="ARBA" id="ARBA00003989"/>
    </source>
</evidence>
<dbReference type="RefSeq" id="WP_202723384.1">
    <property type="nucleotide sequence ID" value="NZ_BPEX01000010.1"/>
</dbReference>
<evidence type="ECO:0000313" key="4">
    <source>
        <dbReference type="EMBL" id="MBL4915117.1"/>
    </source>
</evidence>
<evidence type="ECO:0000313" key="5">
    <source>
        <dbReference type="Proteomes" id="UP000604898"/>
    </source>
</evidence>
<evidence type="ECO:0000256" key="2">
    <source>
        <dbReference type="ARBA" id="ARBA00014024"/>
    </source>
</evidence>
<dbReference type="Proteomes" id="UP000604898">
    <property type="component" value="Unassembled WGS sequence"/>
</dbReference>
<sequence length="153" mass="17140">MKTWYLCLALLSQPIVAEEFELDKQPSTVAKSTSDEPPKVEADLIDGLILNRAMTRFGHRFYREFVAAYRNIGGVVQHSGLTIVEQATARSGSKISILHNRRPIYITVVSPASRNIDEQALAAAARVNKKIEQNQRKASWAQFLDPDLAPDEF</sequence>
<dbReference type="Pfam" id="PF10627">
    <property type="entry name" value="CsgE"/>
    <property type="match status" value="1"/>
</dbReference>
<keyword evidence="3" id="KW-0732">Signal</keyword>
<reference evidence="4 5" key="1">
    <citation type="submission" date="2021-01" db="EMBL/GenBank/DDBJ databases">
        <title>Genome sequence of Shewanella schlegeliana JCM 11561.</title>
        <authorList>
            <person name="Zhang H."/>
            <person name="Li C."/>
        </authorList>
    </citation>
    <scope>NUCLEOTIDE SEQUENCE [LARGE SCALE GENOMIC DNA]</scope>
    <source>
        <strain evidence="4 5">JCM 11561</strain>
    </source>
</reference>
<organism evidence="4 5">
    <name type="scientific">Shewanella schlegeliana</name>
    <dbReference type="NCBI Taxonomy" id="190308"/>
    <lineage>
        <taxon>Bacteria</taxon>
        <taxon>Pseudomonadati</taxon>
        <taxon>Pseudomonadota</taxon>
        <taxon>Gammaproteobacteria</taxon>
        <taxon>Alteromonadales</taxon>
        <taxon>Shewanellaceae</taxon>
        <taxon>Shewanella</taxon>
    </lineage>
</organism>
<comment type="function">
    <text evidence="1">May be involved in the biogenesis of curli organelles.</text>
</comment>
<comment type="caution">
    <text evidence="4">The sequence shown here is derived from an EMBL/GenBank/DDBJ whole genome shotgun (WGS) entry which is preliminary data.</text>
</comment>
<keyword evidence="5" id="KW-1185">Reference proteome</keyword>
<proteinExistence type="predicted"/>
<name>A0ABS1T2U6_9GAMM</name>
<dbReference type="InterPro" id="IPR018900">
    <property type="entry name" value="Curli_CsgE"/>
</dbReference>
<protein>
    <recommendedName>
        <fullName evidence="2">Curli production assembly/transport component CsgE</fullName>
    </recommendedName>
</protein>
<evidence type="ECO:0000256" key="3">
    <source>
        <dbReference type="ARBA" id="ARBA00022729"/>
    </source>
</evidence>